<dbReference type="AlphaFoldDB" id="A0A7D5BV81"/>
<organism evidence="1">
    <name type="scientific">Vitiosangium cumulatum</name>
    <dbReference type="NCBI Taxonomy" id="1867796"/>
    <lineage>
        <taxon>Bacteria</taxon>
        <taxon>Pseudomonadati</taxon>
        <taxon>Myxococcota</taxon>
        <taxon>Myxococcia</taxon>
        <taxon>Myxococcales</taxon>
        <taxon>Cystobacterineae</taxon>
        <taxon>Archangiaceae</taxon>
        <taxon>Vitiosangium</taxon>
    </lineage>
</organism>
<accession>A0A7D5BV81</accession>
<reference evidence="1" key="1">
    <citation type="journal article" date="2020" name="Molecules">
        <title>2-Hydroxysorangiadenosine: Structure and Biosynthesis of a Myxobacterial Sesquiterpene-Nucleoside.</title>
        <authorList>
            <person name="Okoth D.A."/>
            <person name="Hug J.J."/>
            <person name="Garcia R."/>
            <person name="Sproer C."/>
            <person name="Overmann J."/>
            <person name="Muller R."/>
        </authorList>
    </citation>
    <scope>NUCLEOTIDE SEQUENCE</scope>
    <source>
        <strain evidence="1">MCy10943</strain>
    </source>
</reference>
<protein>
    <submittedName>
        <fullName evidence="1">Gamma-glutamyltranspeptidase</fullName>
    </submittedName>
</protein>
<name>A0A7D5BV81_9BACT</name>
<evidence type="ECO:0000313" key="1">
    <source>
        <dbReference type="EMBL" id="QKW93860.1"/>
    </source>
</evidence>
<sequence>MLLKTFESRRSGWELRLAAGWVWGVALTLVCTIGCGPAGGPDEETSELTTGEFGSTTQDVTIPNGLSLNGLSLNGLSLNGLSLNGLSLNGLSTSSFRSWFQADPTTRNEVMKYVVACAVPSGQTRTFTDSNTNITYTWNGDLGLATSWAGGSAATTAELQVVSACMAAHANKFGIHVTLSILGLNGAGTTIPYTSQELTDYGVKEGCFFGNLFDGSTGTFGANDGLTLTSSQSSPRVCALPGSPNSSQCVPMTYVGSCSTYCTRDATNTFYTSCTYNGVTYRPITTRMKAADIYSCGDGVCQATEKCGTGTTPASCAADCGACP</sequence>
<proteinExistence type="predicted"/>
<dbReference type="EMBL" id="MT520817">
    <property type="protein sequence ID" value="QKW93860.1"/>
    <property type="molecule type" value="Genomic_DNA"/>
</dbReference>